<dbReference type="SUPFAM" id="SSF55821">
    <property type="entry name" value="YrdC/RibB"/>
    <property type="match status" value="1"/>
</dbReference>
<evidence type="ECO:0000313" key="2">
    <source>
        <dbReference type="Proteomes" id="UP000254841"/>
    </source>
</evidence>
<dbReference type="OrthoDB" id="5339525at2"/>
<name>A0A377J2M4_9HELI</name>
<accession>A0A377J2M4</accession>
<protein>
    <submittedName>
        <fullName evidence="1">N6-threonylcarbamoyl adenosine t(6)A37 modification in tRNA</fullName>
    </submittedName>
</protein>
<gene>
    <name evidence="1" type="ORF">NCTC12410_00548</name>
</gene>
<dbReference type="Proteomes" id="UP000254841">
    <property type="component" value="Unassembled WGS sequence"/>
</dbReference>
<reference evidence="1 2" key="1">
    <citation type="submission" date="2018-06" db="EMBL/GenBank/DDBJ databases">
        <authorList>
            <consortium name="Pathogen Informatics"/>
            <person name="Doyle S."/>
        </authorList>
    </citation>
    <scope>NUCLEOTIDE SEQUENCE [LARGE SCALE GENOMIC DNA]</scope>
    <source>
        <strain evidence="1 2">NCTC12410</strain>
    </source>
</reference>
<dbReference type="AlphaFoldDB" id="A0A377J2M4"/>
<proteinExistence type="predicted"/>
<sequence length="302" mass="33823">MTSISRKHCKTSFNKKPKEPLAEYVALLCERYALLAFRPKGASFVVLSKNGKHKQILESTFEKSAENKKVDSSDEAFSSSLRADLSAWQSIQTKTLTLESTFDKNAQKIQSIASLEKVDSSDTSIFAAAKTIDCHATATQRLAMTEKNAKTHKAKLSKQPPIFLAQTDTTAGFLCSSPTLLNRAKLRPSSQAVLKTFASLQCATQELRVPISHRHFVRRASKTSVILPSKKSFRIVKEPLHREFLRYFGGLYSTSANRTKEPFSLEFALQVADVVIVDSRGLYEDKPSAIYRLSRTRKLRAR</sequence>
<dbReference type="EMBL" id="UGHV01000001">
    <property type="protein sequence ID" value="STO96731.1"/>
    <property type="molecule type" value="Genomic_DNA"/>
</dbReference>
<dbReference type="RefSeq" id="WP_115011037.1">
    <property type="nucleotide sequence ID" value="NZ_UGHV01000001.1"/>
</dbReference>
<organism evidence="1 2">
    <name type="scientific">Helicobacter canis</name>
    <dbReference type="NCBI Taxonomy" id="29419"/>
    <lineage>
        <taxon>Bacteria</taxon>
        <taxon>Pseudomonadati</taxon>
        <taxon>Campylobacterota</taxon>
        <taxon>Epsilonproteobacteria</taxon>
        <taxon>Campylobacterales</taxon>
        <taxon>Helicobacteraceae</taxon>
        <taxon>Helicobacter</taxon>
    </lineage>
</organism>
<evidence type="ECO:0000313" key="1">
    <source>
        <dbReference type="EMBL" id="STO96731.1"/>
    </source>
</evidence>
<dbReference type="InterPro" id="IPR017945">
    <property type="entry name" value="DHBP_synth_RibB-like_a/b_dom"/>
</dbReference>